<accession>A0A2S4A2M3</accession>
<proteinExistence type="predicted"/>
<protein>
    <submittedName>
        <fullName evidence="1">Uncharacterized protein</fullName>
    </submittedName>
</protein>
<evidence type="ECO:0000313" key="2">
    <source>
        <dbReference type="Proteomes" id="UP000237061"/>
    </source>
</evidence>
<dbReference type="Proteomes" id="UP000237061">
    <property type="component" value="Unassembled WGS sequence"/>
</dbReference>
<gene>
    <name evidence="1" type="ORF">CVS27_01840</name>
</gene>
<evidence type="ECO:0000313" key="1">
    <source>
        <dbReference type="EMBL" id="POH75367.1"/>
    </source>
</evidence>
<sequence length="240" mass="26522">MSSNDWASLDEIDLRRQLTEFNGLQARLHEQAENERLRLTDAIAIAEQEGQSWRHLISETGDQLVAAVKNALELFEFTVIDSDDLPQHKGKKREDLRVSDGDWIALVEVKGYRRAAKSNDLQQVSSASVAFAVDEGRAPDALWYVPNVYRDVDPAQREVALVGREDDLVAFGENHKGCLIDTRDLFALRQRVVLGQITSADARAELKTAVSRYSIDAGVSGLRTTANTNGASTTVPKAAM</sequence>
<comment type="caution">
    <text evidence="1">The sequence shown here is derived from an EMBL/GenBank/DDBJ whole genome shotgun (WGS) entry which is preliminary data.</text>
</comment>
<dbReference type="AlphaFoldDB" id="A0A2S4A2M3"/>
<name>A0A2S4A2M3_ARTGL</name>
<keyword evidence="2" id="KW-1185">Reference proteome</keyword>
<organism evidence="1 2">
    <name type="scientific">Arthrobacter glacialis</name>
    <dbReference type="NCBI Taxonomy" id="1664"/>
    <lineage>
        <taxon>Bacteria</taxon>
        <taxon>Bacillati</taxon>
        <taxon>Actinomycetota</taxon>
        <taxon>Actinomycetes</taxon>
        <taxon>Micrococcales</taxon>
        <taxon>Micrococcaceae</taxon>
        <taxon>Arthrobacter</taxon>
    </lineage>
</organism>
<dbReference type="EMBL" id="PPXC01000001">
    <property type="protein sequence ID" value="POH75367.1"/>
    <property type="molecule type" value="Genomic_DNA"/>
</dbReference>
<reference evidence="1 2" key="1">
    <citation type="submission" date="2018-01" db="EMBL/GenBank/DDBJ databases">
        <title>Arthrobacter sp. nov., from glaciers in China.</title>
        <authorList>
            <person name="Liu Q."/>
            <person name="Xin Y.-H."/>
        </authorList>
    </citation>
    <scope>NUCLEOTIDE SEQUENCE [LARGE SCALE GENOMIC DNA]</scope>
    <source>
        <strain evidence="1 2">HLT2-12-2</strain>
    </source>
</reference>